<evidence type="ECO:0000313" key="3">
    <source>
        <dbReference type="Proteomes" id="UP000029708"/>
    </source>
</evidence>
<dbReference type="STRING" id="1543381.LF63_0110065"/>
<organism evidence="1 3">
    <name type="scientific">Oleiagrimonas soli</name>
    <dbReference type="NCBI Taxonomy" id="1543381"/>
    <lineage>
        <taxon>Bacteria</taxon>
        <taxon>Pseudomonadati</taxon>
        <taxon>Pseudomonadota</taxon>
        <taxon>Gammaproteobacteria</taxon>
        <taxon>Lysobacterales</taxon>
        <taxon>Rhodanobacteraceae</taxon>
        <taxon>Oleiagrimonas</taxon>
    </lineage>
</organism>
<sequence>MPPSNPEILLALRSPDSGWLGVLATVLDEANQDPRFDAAQRDILRQLLNQERMPREIGDAARHRAAVFETEIIRDCQAAKEAAVRPTAPERPKLTLVGKLAS</sequence>
<dbReference type="Proteomes" id="UP000560000">
    <property type="component" value="Unassembled WGS sequence"/>
</dbReference>
<evidence type="ECO:0000313" key="1">
    <source>
        <dbReference type="EMBL" id="KGI77631.1"/>
    </source>
</evidence>
<keyword evidence="3" id="KW-1185">Reference proteome</keyword>
<dbReference type="Proteomes" id="UP000029708">
    <property type="component" value="Unassembled WGS sequence"/>
</dbReference>
<accession>A0A099CVC7</accession>
<evidence type="ECO:0000313" key="4">
    <source>
        <dbReference type="Proteomes" id="UP000560000"/>
    </source>
</evidence>
<dbReference type="AlphaFoldDB" id="A0A099CVC7"/>
<comment type="caution">
    <text evidence="1">The sequence shown here is derived from an EMBL/GenBank/DDBJ whole genome shotgun (WGS) entry which is preliminary data.</text>
</comment>
<dbReference type="HOGENOM" id="CLU_2274494_0_0_6"/>
<dbReference type="OrthoDB" id="5955840at2"/>
<dbReference type="EMBL" id="JROI01000011">
    <property type="protein sequence ID" value="KGI77631.1"/>
    <property type="molecule type" value="Genomic_DNA"/>
</dbReference>
<reference evidence="1 3" key="1">
    <citation type="submission" date="2014-09" db="EMBL/GenBank/DDBJ databases">
        <title>Xanthomonadaceae 3.5X direct submission.</title>
        <authorList>
            <person name="Fang T."/>
            <person name="Wang H."/>
        </authorList>
    </citation>
    <scope>NUCLEOTIDE SEQUENCE [LARGE SCALE GENOMIC DNA]</scope>
    <source>
        <strain evidence="1 3">3.5X</strain>
    </source>
</reference>
<proteinExistence type="predicted"/>
<evidence type="ECO:0000313" key="2">
    <source>
        <dbReference type="EMBL" id="MBB6182870.1"/>
    </source>
</evidence>
<protein>
    <submittedName>
        <fullName evidence="1">Uncharacterized protein</fullName>
    </submittedName>
</protein>
<dbReference type="EMBL" id="JACHET010000001">
    <property type="protein sequence ID" value="MBB6182870.1"/>
    <property type="molecule type" value="Genomic_DNA"/>
</dbReference>
<name>A0A099CVC7_9GAMM</name>
<gene>
    <name evidence="2" type="ORF">HNQ86_000215</name>
    <name evidence="1" type="ORF">LF63_0110065</name>
</gene>
<dbReference type="RefSeq" id="WP_043101491.1">
    <property type="nucleotide sequence ID" value="NZ_JACHET010000001.1"/>
</dbReference>
<reference evidence="2 4" key="2">
    <citation type="submission" date="2020-08" db="EMBL/GenBank/DDBJ databases">
        <title>Genomic Encyclopedia of Type Strains, Phase IV (KMG-IV): sequencing the most valuable type-strain genomes for metagenomic binning, comparative biology and taxonomic classification.</title>
        <authorList>
            <person name="Goeker M."/>
        </authorList>
    </citation>
    <scope>NUCLEOTIDE SEQUENCE [LARGE SCALE GENOMIC DNA]</scope>
    <source>
        <strain evidence="2 4">DSM 107085</strain>
    </source>
</reference>